<dbReference type="FunFam" id="3.30.950.10:FF:000001">
    <property type="entry name" value="Siroheme synthase"/>
    <property type="match status" value="1"/>
</dbReference>
<evidence type="ECO:0000256" key="2">
    <source>
        <dbReference type="ARBA" id="ARBA00012162"/>
    </source>
</evidence>
<evidence type="ECO:0000256" key="6">
    <source>
        <dbReference type="ARBA" id="ARBA00022691"/>
    </source>
</evidence>
<dbReference type="GO" id="GO:0009236">
    <property type="term" value="P:cobalamin biosynthetic process"/>
    <property type="evidence" value="ECO:0007669"/>
    <property type="project" value="UniProtKB-KW"/>
</dbReference>
<dbReference type="InterPro" id="IPR000878">
    <property type="entry name" value="4pyrrol_Mease"/>
</dbReference>
<keyword evidence="4 10" id="KW-0489">Methyltransferase</keyword>
<dbReference type="CDD" id="cd11642">
    <property type="entry name" value="SUMT"/>
    <property type="match status" value="1"/>
</dbReference>
<dbReference type="UniPathway" id="UPA00262">
    <property type="reaction ID" value="UER00211"/>
</dbReference>
<dbReference type="InterPro" id="IPR036108">
    <property type="entry name" value="4pyrrol_syn_uPrphyn_synt_sf"/>
</dbReference>
<dbReference type="Gene3D" id="3.40.50.10090">
    <property type="match status" value="2"/>
</dbReference>
<dbReference type="InterPro" id="IPR035996">
    <property type="entry name" value="4pyrrol_Methylase_sf"/>
</dbReference>
<reference evidence="13 14" key="1">
    <citation type="submission" date="2020-08" db="EMBL/GenBank/DDBJ databases">
        <title>Bridging the membrane lipid divide: bacteria of the FCB group superphylum have the potential to synthesize archaeal ether lipids.</title>
        <authorList>
            <person name="Villanueva L."/>
            <person name="Von Meijenfeldt F.A.B."/>
            <person name="Westbye A.B."/>
            <person name="Yadav S."/>
            <person name="Hopmans E.C."/>
            <person name="Dutilh B.E."/>
            <person name="Sinninghe Damste J.S."/>
        </authorList>
    </citation>
    <scope>NUCLEOTIDE SEQUENCE [LARGE SCALE GENOMIC DNA]</scope>
    <source>
        <strain evidence="13">NIOZ-UU81</strain>
    </source>
</reference>
<evidence type="ECO:0000259" key="11">
    <source>
        <dbReference type="Pfam" id="PF00590"/>
    </source>
</evidence>
<feature type="domain" description="Tetrapyrrole methylase" evidence="11">
    <location>
        <begin position="12"/>
        <end position="225"/>
    </location>
</feature>
<evidence type="ECO:0000256" key="5">
    <source>
        <dbReference type="ARBA" id="ARBA00022679"/>
    </source>
</evidence>
<evidence type="ECO:0000256" key="1">
    <source>
        <dbReference type="ARBA" id="ARBA00005879"/>
    </source>
</evidence>
<keyword evidence="3" id="KW-0169">Cobalamin biosynthesis</keyword>
<dbReference type="InterPro" id="IPR006366">
    <property type="entry name" value="CobA/CysG_C"/>
</dbReference>
<dbReference type="GO" id="GO:0019354">
    <property type="term" value="P:siroheme biosynthetic process"/>
    <property type="evidence" value="ECO:0007669"/>
    <property type="project" value="UniProtKB-UniPathway"/>
</dbReference>
<dbReference type="Gene3D" id="3.40.1010.10">
    <property type="entry name" value="Cobalt-precorrin-4 Transmethylase, Domain 1"/>
    <property type="match status" value="1"/>
</dbReference>
<dbReference type="InterPro" id="IPR050161">
    <property type="entry name" value="Siro_Cobalamin_biosynth"/>
</dbReference>
<comment type="caution">
    <text evidence="13">The sequence shown here is derived from an EMBL/GenBank/DDBJ whole genome shotgun (WGS) entry which is preliminary data.</text>
</comment>
<dbReference type="AlphaFoldDB" id="A0A8J6N921"/>
<organism evidence="13 14">
    <name type="scientific">Candidatus Desulfatifera sulfidica</name>
    <dbReference type="NCBI Taxonomy" id="2841691"/>
    <lineage>
        <taxon>Bacteria</taxon>
        <taxon>Pseudomonadati</taxon>
        <taxon>Thermodesulfobacteriota</taxon>
        <taxon>Desulfobulbia</taxon>
        <taxon>Desulfobulbales</taxon>
        <taxon>Desulfobulbaceae</taxon>
        <taxon>Candidatus Desulfatifera</taxon>
    </lineage>
</organism>
<dbReference type="GO" id="GO:0004852">
    <property type="term" value="F:uroporphyrinogen-III synthase activity"/>
    <property type="evidence" value="ECO:0007669"/>
    <property type="project" value="InterPro"/>
</dbReference>
<evidence type="ECO:0000313" key="14">
    <source>
        <dbReference type="Proteomes" id="UP000599024"/>
    </source>
</evidence>
<comment type="similarity">
    <text evidence="1 10">Belongs to the precorrin methyltransferase family.</text>
</comment>
<evidence type="ECO:0000256" key="10">
    <source>
        <dbReference type="RuleBase" id="RU003960"/>
    </source>
</evidence>
<evidence type="ECO:0000256" key="3">
    <source>
        <dbReference type="ARBA" id="ARBA00022573"/>
    </source>
</evidence>
<dbReference type="InterPro" id="IPR014776">
    <property type="entry name" value="4pyrrole_Mease_sub2"/>
</dbReference>
<protein>
    <recommendedName>
        <fullName evidence="2">uroporphyrinogen-III C-methyltransferase</fullName>
        <ecNumber evidence="2">2.1.1.107</ecNumber>
    </recommendedName>
</protein>
<dbReference type="GO" id="GO:0032259">
    <property type="term" value="P:methylation"/>
    <property type="evidence" value="ECO:0007669"/>
    <property type="project" value="UniProtKB-KW"/>
</dbReference>
<comment type="pathway">
    <text evidence="8">Porphyrin-containing compound metabolism; siroheme biosynthesis; precorrin-2 from uroporphyrinogen III: step 1/1.</text>
</comment>
<evidence type="ECO:0000259" key="12">
    <source>
        <dbReference type="Pfam" id="PF02602"/>
    </source>
</evidence>
<evidence type="ECO:0000256" key="7">
    <source>
        <dbReference type="ARBA" id="ARBA00023244"/>
    </source>
</evidence>
<dbReference type="Proteomes" id="UP000599024">
    <property type="component" value="Unassembled WGS sequence"/>
</dbReference>
<dbReference type="SUPFAM" id="SSF69618">
    <property type="entry name" value="HemD-like"/>
    <property type="match status" value="1"/>
</dbReference>
<dbReference type="Pfam" id="PF00590">
    <property type="entry name" value="TP_methylase"/>
    <property type="match status" value="1"/>
</dbReference>
<dbReference type="PROSITE" id="PS00839">
    <property type="entry name" value="SUMT_1"/>
    <property type="match status" value="1"/>
</dbReference>
<sequence>MTEQTKKTRPGKVYLVGAGPGDPGLITLRGKYLLERAEVVVYDYLATPKLLKYVPKDAHLIYAGKKGGTKHTHTQEEINQMLVDWGRQGKMVVRLKGGDPFIFGRGGEEIEQLAAAGVAFEVVPGVTSATAAATYAGIPITHREYTASVAFLTGHEDPTKKDSNIDWPKLATGAGTLVIYMGIKNLPTIVHNLVSNGRDPQTPVAVVRWASTPEQHSVIGTLETIVEKVRVEGIKPPALIVVGEVVKLRDTIDWFEKRPLFGKKIMVTRTREQASELVAGLEEDGASCLEFSTIHLKPVDSYEILDGELERIDEYHWLLFTSINAVKYFFHRLHERGMDSRDLKGVSVAAVGRATGDLLLNYGIRVDLIPETFTAEGLSESLLDLGVEGRNILIPRALKAREILPETLRGAGAQAMVAPVYQNVPVQGDREKLRRILEEGEIDMITFTSSSTVTNFLALLDANDQEEMNMFLQGVKIAAIGPITGKTVTDNGLKIDVQPDEYTIEAMNQAIVEFYSRE</sequence>
<keyword evidence="6" id="KW-0949">S-adenosyl-L-methionine</keyword>
<accession>A0A8J6N921</accession>
<name>A0A8J6N921_9BACT</name>
<dbReference type="CDD" id="cd06578">
    <property type="entry name" value="HemD"/>
    <property type="match status" value="1"/>
</dbReference>
<dbReference type="InterPro" id="IPR003043">
    <property type="entry name" value="Uropor_MeTrfase_CS"/>
</dbReference>
<evidence type="ECO:0000256" key="4">
    <source>
        <dbReference type="ARBA" id="ARBA00022603"/>
    </source>
</evidence>
<dbReference type="NCBIfam" id="TIGR01469">
    <property type="entry name" value="cobA_cysG_Cterm"/>
    <property type="match status" value="1"/>
</dbReference>
<dbReference type="InterPro" id="IPR003754">
    <property type="entry name" value="4pyrrol_synth_uPrphyn_synth"/>
</dbReference>
<evidence type="ECO:0000313" key="13">
    <source>
        <dbReference type="EMBL" id="MBC8209147.1"/>
    </source>
</evidence>
<dbReference type="PANTHER" id="PTHR45790:SF3">
    <property type="entry name" value="S-ADENOSYL-L-METHIONINE-DEPENDENT UROPORPHYRINOGEN III METHYLTRANSFERASE, CHLOROPLASTIC"/>
    <property type="match status" value="1"/>
</dbReference>
<dbReference type="InterPro" id="IPR014777">
    <property type="entry name" value="4pyrrole_Mease_sub1"/>
</dbReference>
<dbReference type="Gene3D" id="3.30.950.10">
    <property type="entry name" value="Methyltransferase, Cobalt-precorrin-4 Transmethylase, Domain 2"/>
    <property type="match status" value="1"/>
</dbReference>
<keyword evidence="7" id="KW-0627">Porphyrin biosynthesis</keyword>
<evidence type="ECO:0000256" key="8">
    <source>
        <dbReference type="ARBA" id="ARBA00025705"/>
    </source>
</evidence>
<dbReference type="PROSITE" id="PS00840">
    <property type="entry name" value="SUMT_2"/>
    <property type="match status" value="1"/>
</dbReference>
<proteinExistence type="inferred from homology"/>
<dbReference type="PANTHER" id="PTHR45790">
    <property type="entry name" value="SIROHEME SYNTHASE-RELATED"/>
    <property type="match status" value="1"/>
</dbReference>
<dbReference type="GO" id="GO:0004851">
    <property type="term" value="F:uroporphyrin-III C-methyltransferase activity"/>
    <property type="evidence" value="ECO:0007669"/>
    <property type="project" value="UniProtKB-EC"/>
</dbReference>
<comment type="pathway">
    <text evidence="9">Cofactor biosynthesis; adenosylcobalamin biosynthesis; precorrin-2 from uroporphyrinogen III: step 1/1.</text>
</comment>
<dbReference type="SUPFAM" id="SSF53790">
    <property type="entry name" value="Tetrapyrrole methylase"/>
    <property type="match status" value="1"/>
</dbReference>
<dbReference type="EC" id="2.1.1.107" evidence="2"/>
<keyword evidence="5 10" id="KW-0808">Transferase</keyword>
<evidence type="ECO:0000256" key="9">
    <source>
        <dbReference type="ARBA" id="ARBA00060548"/>
    </source>
</evidence>
<dbReference type="Pfam" id="PF02602">
    <property type="entry name" value="HEM4"/>
    <property type="match status" value="1"/>
</dbReference>
<feature type="domain" description="Tetrapyrrole biosynthesis uroporphyrinogen III synthase" evidence="12">
    <location>
        <begin position="276"/>
        <end position="507"/>
    </location>
</feature>
<dbReference type="EMBL" id="JACNLK010000077">
    <property type="protein sequence ID" value="MBC8209147.1"/>
    <property type="molecule type" value="Genomic_DNA"/>
</dbReference>
<gene>
    <name evidence="13" type="primary">cobA</name>
    <name evidence="13" type="ORF">H8E79_08285</name>
</gene>
<dbReference type="NCBIfam" id="NF004790">
    <property type="entry name" value="PRK06136.1"/>
    <property type="match status" value="1"/>
</dbReference>
<dbReference type="FunFam" id="3.40.1010.10:FF:000001">
    <property type="entry name" value="Siroheme synthase"/>
    <property type="match status" value="1"/>
</dbReference>